<gene>
    <name evidence="1" type="ORF">AVEN_228793_1</name>
</gene>
<dbReference type="OrthoDB" id="10006939at2759"/>
<name>A0A4Y2KVY5_ARAVE</name>
<organism evidence="1 2">
    <name type="scientific">Araneus ventricosus</name>
    <name type="common">Orbweaver spider</name>
    <name type="synonym">Epeira ventricosa</name>
    <dbReference type="NCBI Taxonomy" id="182803"/>
    <lineage>
        <taxon>Eukaryota</taxon>
        <taxon>Metazoa</taxon>
        <taxon>Ecdysozoa</taxon>
        <taxon>Arthropoda</taxon>
        <taxon>Chelicerata</taxon>
        <taxon>Arachnida</taxon>
        <taxon>Araneae</taxon>
        <taxon>Araneomorphae</taxon>
        <taxon>Entelegynae</taxon>
        <taxon>Araneoidea</taxon>
        <taxon>Araneidae</taxon>
        <taxon>Araneus</taxon>
    </lineage>
</organism>
<dbReference type="EMBL" id="BGPR01005052">
    <property type="protein sequence ID" value="GBN06329.1"/>
    <property type="molecule type" value="Genomic_DNA"/>
</dbReference>
<keyword evidence="2" id="KW-1185">Reference proteome</keyword>
<sequence>MSCKDIWTLYEAISEPHLPSKEANRLRLAFVDVKVKFLTALDRLARCERVIACICLLPISENVASRNVDKKRTCYFSDKNDPDGLFPVGIPETAGECDLSTNPTGLQQCITGACASVSSDVVKGVQGEIQARVHMCIVAHGQQFEHGK</sequence>
<protein>
    <submittedName>
        <fullName evidence="1">Uncharacterized protein</fullName>
    </submittedName>
</protein>
<evidence type="ECO:0000313" key="2">
    <source>
        <dbReference type="Proteomes" id="UP000499080"/>
    </source>
</evidence>
<evidence type="ECO:0000313" key="1">
    <source>
        <dbReference type="EMBL" id="GBN06329.1"/>
    </source>
</evidence>
<dbReference type="AlphaFoldDB" id="A0A4Y2KVY5"/>
<accession>A0A4Y2KVY5</accession>
<reference evidence="1 2" key="1">
    <citation type="journal article" date="2019" name="Sci. Rep.">
        <title>Orb-weaving spider Araneus ventricosus genome elucidates the spidroin gene catalogue.</title>
        <authorList>
            <person name="Kono N."/>
            <person name="Nakamura H."/>
            <person name="Ohtoshi R."/>
            <person name="Moran D.A.P."/>
            <person name="Shinohara A."/>
            <person name="Yoshida Y."/>
            <person name="Fujiwara M."/>
            <person name="Mori M."/>
            <person name="Tomita M."/>
            <person name="Arakawa K."/>
        </authorList>
    </citation>
    <scope>NUCLEOTIDE SEQUENCE [LARGE SCALE GENOMIC DNA]</scope>
</reference>
<comment type="caution">
    <text evidence="1">The sequence shown here is derived from an EMBL/GenBank/DDBJ whole genome shotgun (WGS) entry which is preliminary data.</text>
</comment>
<proteinExistence type="predicted"/>
<dbReference type="Proteomes" id="UP000499080">
    <property type="component" value="Unassembled WGS sequence"/>
</dbReference>